<dbReference type="Proteomes" id="UP001239111">
    <property type="component" value="Chromosome 3"/>
</dbReference>
<dbReference type="EMBL" id="CM056743">
    <property type="protein sequence ID" value="KAJ8674598.1"/>
    <property type="molecule type" value="Genomic_DNA"/>
</dbReference>
<evidence type="ECO:0000313" key="1">
    <source>
        <dbReference type="EMBL" id="KAJ8674598.1"/>
    </source>
</evidence>
<sequence length="126" mass="13182">MRSSSEISYPYTGRNCSDGLVEGARDPMMREQLVRRGCRWRAQTASHAASVRLCVSVVGVDGGGGASVVLLLCTSGAAAVRGSERGRGQLAAGLRGRSCGLGAAPRLFSQDLPRLRQSPVDGGFQC</sequence>
<evidence type="ECO:0000313" key="2">
    <source>
        <dbReference type="Proteomes" id="UP001239111"/>
    </source>
</evidence>
<keyword evidence="2" id="KW-1185">Reference proteome</keyword>
<proteinExistence type="predicted"/>
<organism evidence="1 2">
    <name type="scientific">Eretmocerus hayati</name>
    <dbReference type="NCBI Taxonomy" id="131215"/>
    <lineage>
        <taxon>Eukaryota</taxon>
        <taxon>Metazoa</taxon>
        <taxon>Ecdysozoa</taxon>
        <taxon>Arthropoda</taxon>
        <taxon>Hexapoda</taxon>
        <taxon>Insecta</taxon>
        <taxon>Pterygota</taxon>
        <taxon>Neoptera</taxon>
        <taxon>Endopterygota</taxon>
        <taxon>Hymenoptera</taxon>
        <taxon>Apocrita</taxon>
        <taxon>Proctotrupomorpha</taxon>
        <taxon>Chalcidoidea</taxon>
        <taxon>Aphelinidae</taxon>
        <taxon>Aphelininae</taxon>
        <taxon>Eretmocerus</taxon>
    </lineage>
</organism>
<comment type="caution">
    <text evidence="1">The sequence shown here is derived from an EMBL/GenBank/DDBJ whole genome shotgun (WGS) entry which is preliminary data.</text>
</comment>
<reference evidence="1" key="1">
    <citation type="submission" date="2023-04" db="EMBL/GenBank/DDBJ databases">
        <title>A chromosome-level genome assembly of the parasitoid wasp Eretmocerus hayati.</title>
        <authorList>
            <person name="Zhong Y."/>
            <person name="Liu S."/>
            <person name="Liu Y."/>
        </authorList>
    </citation>
    <scope>NUCLEOTIDE SEQUENCE</scope>
    <source>
        <strain evidence="1">ZJU_SS_LIU_2023</strain>
    </source>
</reference>
<name>A0ACC2NUR8_9HYME</name>
<accession>A0ACC2NUR8</accession>
<gene>
    <name evidence="1" type="ORF">QAD02_005860</name>
</gene>
<protein>
    <submittedName>
        <fullName evidence="1">Uncharacterized protein</fullName>
    </submittedName>
</protein>